<dbReference type="AlphaFoldDB" id="V5FI02"/>
<accession>V5FI02</accession>
<dbReference type="eggNOG" id="COG3550">
    <property type="taxonomic scope" value="Bacteria"/>
</dbReference>
<name>V5FI02_9VIBR</name>
<sequence>MEAQVGGIGTDTSGAMMFLSEGVSPVQTETSFNPINDSELNKKLSDPELWYLDVWEGKPRLSVAGVQSKLNVLSIDGNLGVGEVELCSTHIVKFEKMTNYTLS</sequence>
<gene>
    <name evidence="1" type="ORF">VHA01S_020_00440</name>
</gene>
<protein>
    <submittedName>
        <fullName evidence="1">Uncharacterized protein</fullName>
    </submittedName>
</protein>
<dbReference type="RefSeq" id="WP_023403827.1">
    <property type="nucleotide sequence ID" value="NZ_BAUJ01000020.1"/>
</dbReference>
<dbReference type="Proteomes" id="UP000017800">
    <property type="component" value="Unassembled WGS sequence"/>
</dbReference>
<proteinExistence type="predicted"/>
<reference evidence="1 2" key="2">
    <citation type="submission" date="2013-11" db="EMBL/GenBank/DDBJ databases">
        <title>Whole genome shotgun sequence of Vibrio halioticoli NBRC 102217.</title>
        <authorList>
            <person name="Isaki S."/>
            <person name="Kimura A."/>
            <person name="Ohji S."/>
            <person name="Hosoyama A."/>
            <person name="Fujita N."/>
            <person name="Hashimoto M."/>
            <person name="Hosoyama Y."/>
            <person name="Yamazoe A."/>
        </authorList>
    </citation>
    <scope>NUCLEOTIDE SEQUENCE [LARGE SCALE GENOMIC DNA]</scope>
    <source>
        <strain evidence="1 2">NBRC 102217</strain>
    </source>
</reference>
<dbReference type="EMBL" id="BAUJ01000020">
    <property type="protein sequence ID" value="GAD89461.1"/>
    <property type="molecule type" value="Genomic_DNA"/>
</dbReference>
<reference evidence="1 2" key="1">
    <citation type="submission" date="2013-10" db="EMBL/GenBank/DDBJ databases">
        <authorList>
            <person name="Ichikawa N."/>
            <person name="Kimura A."/>
            <person name="Ohji S."/>
            <person name="Hosoyama A."/>
            <person name="Fujita N."/>
        </authorList>
    </citation>
    <scope>NUCLEOTIDE SEQUENCE [LARGE SCALE GENOMIC DNA]</scope>
    <source>
        <strain evidence="1 2">NBRC 102217</strain>
    </source>
</reference>
<evidence type="ECO:0000313" key="1">
    <source>
        <dbReference type="EMBL" id="GAD89461.1"/>
    </source>
</evidence>
<comment type="caution">
    <text evidence="1">The sequence shown here is derived from an EMBL/GenBank/DDBJ whole genome shotgun (WGS) entry which is preliminary data.</text>
</comment>
<evidence type="ECO:0000313" key="2">
    <source>
        <dbReference type="Proteomes" id="UP000017800"/>
    </source>
</evidence>
<keyword evidence="2" id="KW-1185">Reference proteome</keyword>
<organism evidence="1 2">
    <name type="scientific">Vibrio halioticoli NBRC 102217</name>
    <dbReference type="NCBI Taxonomy" id="1219072"/>
    <lineage>
        <taxon>Bacteria</taxon>
        <taxon>Pseudomonadati</taxon>
        <taxon>Pseudomonadota</taxon>
        <taxon>Gammaproteobacteria</taxon>
        <taxon>Vibrionales</taxon>
        <taxon>Vibrionaceae</taxon>
        <taxon>Vibrio</taxon>
    </lineage>
</organism>